<dbReference type="InterPro" id="IPR036412">
    <property type="entry name" value="HAD-like_sf"/>
</dbReference>
<dbReference type="SUPFAM" id="SSF56784">
    <property type="entry name" value="HAD-like"/>
    <property type="match status" value="2"/>
</dbReference>
<protein>
    <submittedName>
        <fullName evidence="1">HAD family hydrolase</fullName>
    </submittedName>
</protein>
<sequence length="554" mass="60247">MTSLHTQQSVPVMADAPGQSFATLSALPVPKAILLDFGGVIFETSKHPEGRDRLAALYQQRLQDAGMEFSVERLRHSIDAGLTALKAWKNASSRRLAPRELTHREVITDFMVSDLPAGARELLASHAPDLLVQQNRLISDHHLRPGIAELITVAQRANIPLGIVSNAHAGASHRQLLDEHHLGDVFAVQIYSDEVGIRKPHPEVLQLAADALNVEPSQCWYVGDTQDRDVVAGRRANVGAVLLTRCHHTDTPPFAVSERADMVFETPRGLIELLEDTLAAPEPQDALPATDTPHQTNRWTLLIDHGGVISTSVQDLQQQQDFQTKLARLLEPVAGEQDPAQLARTIMTSALADHQQRKAQRHQLGDHTEVTPQEFWSVPDAVGVTAAVRARLRSECSGLMAAWGQAKSRRTIRTGVVELMQWCAQHGHRIVVVTNTVSGTAVRSQLEDHGIAQYITAVVASDEFGKRKPDPSIVQAALDIAGADPQRTVFLGDKPDTDGRGATACNIAYRVLVRGGSTAEPALQTALADNLATHLVDEPGDVLSLMQSATRLTH</sequence>
<comment type="caution">
    <text evidence="1">The sequence shown here is derived from an EMBL/GenBank/DDBJ whole genome shotgun (WGS) entry which is preliminary data.</text>
</comment>
<proteinExistence type="predicted"/>
<dbReference type="InterPro" id="IPR023214">
    <property type="entry name" value="HAD_sf"/>
</dbReference>
<dbReference type="CDD" id="cd01427">
    <property type="entry name" value="HAD_like"/>
    <property type="match status" value="1"/>
</dbReference>
<dbReference type="PANTHER" id="PTHR43434">
    <property type="entry name" value="PHOSPHOGLYCOLATE PHOSPHATASE"/>
    <property type="match status" value="1"/>
</dbReference>
<keyword evidence="1" id="KW-0378">Hydrolase</keyword>
<dbReference type="Pfam" id="PF13419">
    <property type="entry name" value="HAD_2"/>
    <property type="match status" value="1"/>
</dbReference>
<dbReference type="AlphaFoldDB" id="A0A921FPD5"/>
<dbReference type="SFLD" id="SFLDG01129">
    <property type="entry name" value="C1.5:_HAD__Beta-PGM__Phosphata"/>
    <property type="match status" value="1"/>
</dbReference>
<accession>A0A921FPD5</accession>
<dbReference type="Gene3D" id="3.40.50.1000">
    <property type="entry name" value="HAD superfamily/HAD-like"/>
    <property type="match status" value="2"/>
</dbReference>
<dbReference type="PRINTS" id="PR00413">
    <property type="entry name" value="HADHALOGNASE"/>
</dbReference>
<dbReference type="GO" id="GO:0005829">
    <property type="term" value="C:cytosol"/>
    <property type="evidence" value="ECO:0007669"/>
    <property type="project" value="TreeGrafter"/>
</dbReference>
<evidence type="ECO:0000313" key="1">
    <source>
        <dbReference type="EMBL" id="HJF15813.1"/>
    </source>
</evidence>
<dbReference type="EMBL" id="DYXC01000155">
    <property type="protein sequence ID" value="HJF15813.1"/>
    <property type="molecule type" value="Genomic_DNA"/>
</dbReference>
<reference evidence="1" key="1">
    <citation type="journal article" date="2021" name="PeerJ">
        <title>Extensive microbial diversity within the chicken gut microbiome revealed by metagenomics and culture.</title>
        <authorList>
            <person name="Gilroy R."/>
            <person name="Ravi A."/>
            <person name="Getino M."/>
            <person name="Pursley I."/>
            <person name="Horton D.L."/>
            <person name="Alikhan N.F."/>
            <person name="Baker D."/>
            <person name="Gharbi K."/>
            <person name="Hall N."/>
            <person name="Watson M."/>
            <person name="Adriaenssens E.M."/>
            <person name="Foster-Nyarko E."/>
            <person name="Jarju S."/>
            <person name="Secka A."/>
            <person name="Antonio M."/>
            <person name="Oren A."/>
            <person name="Chaudhuri R.R."/>
            <person name="La Ragione R."/>
            <person name="Hildebrand F."/>
            <person name="Pallen M.J."/>
        </authorList>
    </citation>
    <scope>NUCLEOTIDE SEQUENCE</scope>
    <source>
        <strain evidence="1">ChiHjej13B12-14962</strain>
    </source>
</reference>
<dbReference type="GO" id="GO:0008967">
    <property type="term" value="F:phosphoglycolate phosphatase activity"/>
    <property type="evidence" value="ECO:0007669"/>
    <property type="project" value="TreeGrafter"/>
</dbReference>
<dbReference type="RefSeq" id="WP_303908614.1">
    <property type="nucleotide sequence ID" value="NZ_DYXC01000155.1"/>
</dbReference>
<dbReference type="Pfam" id="PF00702">
    <property type="entry name" value="Hydrolase"/>
    <property type="match status" value="1"/>
</dbReference>
<dbReference type="SFLD" id="SFLDS00003">
    <property type="entry name" value="Haloacid_Dehalogenase"/>
    <property type="match status" value="1"/>
</dbReference>
<dbReference type="InterPro" id="IPR041492">
    <property type="entry name" value="HAD_2"/>
</dbReference>
<dbReference type="Proteomes" id="UP000703315">
    <property type="component" value="Unassembled WGS sequence"/>
</dbReference>
<dbReference type="InterPro" id="IPR006439">
    <property type="entry name" value="HAD-SF_hydro_IA"/>
</dbReference>
<gene>
    <name evidence="1" type="ORF">K8V32_13650</name>
</gene>
<dbReference type="InterPro" id="IPR050155">
    <property type="entry name" value="HAD-like_hydrolase_sf"/>
</dbReference>
<dbReference type="NCBIfam" id="TIGR01549">
    <property type="entry name" value="HAD-SF-IA-v1"/>
    <property type="match status" value="2"/>
</dbReference>
<dbReference type="GO" id="GO:0006281">
    <property type="term" value="P:DNA repair"/>
    <property type="evidence" value="ECO:0007669"/>
    <property type="project" value="TreeGrafter"/>
</dbReference>
<evidence type="ECO:0000313" key="2">
    <source>
        <dbReference type="Proteomes" id="UP000703315"/>
    </source>
</evidence>
<organism evidence="1 2">
    <name type="scientific">Enteractinococcus helveticum</name>
    <dbReference type="NCBI Taxonomy" id="1837282"/>
    <lineage>
        <taxon>Bacteria</taxon>
        <taxon>Bacillati</taxon>
        <taxon>Actinomycetota</taxon>
        <taxon>Actinomycetes</taxon>
        <taxon>Micrococcales</taxon>
        <taxon>Micrococcaceae</taxon>
    </lineage>
</organism>
<reference evidence="1" key="2">
    <citation type="submission" date="2021-09" db="EMBL/GenBank/DDBJ databases">
        <authorList>
            <person name="Gilroy R."/>
        </authorList>
    </citation>
    <scope>NUCLEOTIDE SEQUENCE</scope>
    <source>
        <strain evidence="1">ChiHjej13B12-14962</strain>
    </source>
</reference>
<dbReference type="PANTHER" id="PTHR43434:SF1">
    <property type="entry name" value="PHOSPHOGLYCOLATE PHOSPHATASE"/>
    <property type="match status" value="1"/>
</dbReference>
<name>A0A921FPD5_9MICC</name>